<dbReference type="RefSeq" id="WP_328774878.1">
    <property type="nucleotide sequence ID" value="NZ_CP108057.1"/>
</dbReference>
<gene>
    <name evidence="1" type="ORF">OHU17_00645</name>
</gene>
<reference evidence="1" key="1">
    <citation type="submission" date="2022-10" db="EMBL/GenBank/DDBJ databases">
        <title>The complete genomes of actinobacterial strains from the NBC collection.</title>
        <authorList>
            <person name="Joergensen T.S."/>
            <person name="Alvarez Arevalo M."/>
            <person name="Sterndorff E.B."/>
            <person name="Faurdal D."/>
            <person name="Vuksanovic O."/>
            <person name="Mourched A.-S."/>
            <person name="Charusanti P."/>
            <person name="Shaw S."/>
            <person name="Blin K."/>
            <person name="Weber T."/>
        </authorList>
    </citation>
    <scope>NUCLEOTIDE SEQUENCE</scope>
    <source>
        <strain evidence="1">NBC_00283</strain>
    </source>
</reference>
<keyword evidence="2" id="KW-1185">Reference proteome</keyword>
<accession>A0ABZ1RCH2</accession>
<evidence type="ECO:0000313" key="1">
    <source>
        <dbReference type="EMBL" id="WUO44441.1"/>
    </source>
</evidence>
<dbReference type="EMBL" id="CP108057">
    <property type="protein sequence ID" value="WUO44441.1"/>
    <property type="molecule type" value="Genomic_DNA"/>
</dbReference>
<sequence>MLREAILQALDGGRTAHQLVERIQRRWWTHGYARALAEGQLASPVGTAVALVRPSTDCPDPMCEDGVTLHLDDGCPKCEQRRMDRRRGQVPGPREKGPAPQWWECDGPGCTTAGKGPRPADGLCWQCQERVEEAAAQTAVQGVSATLAAQADAAEEAARLRQTIRWARMLDEAYTEHAERGRTAQEQAEAQRQAEAYAEKERILREQLLREHPELAVYAQEQT</sequence>
<evidence type="ECO:0000313" key="2">
    <source>
        <dbReference type="Proteomes" id="UP001432075"/>
    </source>
</evidence>
<protein>
    <submittedName>
        <fullName evidence="1">Uncharacterized protein</fullName>
    </submittedName>
</protein>
<dbReference type="Proteomes" id="UP001432075">
    <property type="component" value="Chromosome"/>
</dbReference>
<organism evidence="1 2">
    <name type="scientific">Streptomyces goshikiensis</name>
    <dbReference type="NCBI Taxonomy" id="1942"/>
    <lineage>
        <taxon>Bacteria</taxon>
        <taxon>Bacillati</taxon>
        <taxon>Actinomycetota</taxon>
        <taxon>Actinomycetes</taxon>
        <taxon>Kitasatosporales</taxon>
        <taxon>Streptomycetaceae</taxon>
        <taxon>Streptomyces</taxon>
    </lineage>
</organism>
<name>A0ABZ1RCH2_9ACTN</name>
<proteinExistence type="predicted"/>